<accession>A0AAD3WV43</accession>
<gene>
    <name evidence="1" type="ORF">F6450_12360</name>
</gene>
<evidence type="ECO:0000313" key="2">
    <source>
        <dbReference type="Proteomes" id="UP000480943"/>
    </source>
</evidence>
<sequence length="91" mass="10239">MNNEYRGMSVSAIKELVKNTDKNIVAIAKPYCGSFLQGQGYILNIVDGDQVFIVASYRSNMKLYKRADALLNDAHDMGLTSVRFDFEPNEN</sequence>
<proteinExistence type="predicted"/>
<dbReference type="AlphaFoldDB" id="A0AAD3WV43"/>
<reference evidence="1 2" key="1">
    <citation type="submission" date="2019-09" db="EMBL/GenBank/DDBJ databases">
        <title>Photobacterium damselae subsp. damselae CDC-2227-81, a human clinical isolate.</title>
        <authorList>
            <person name="Osorio C.R."/>
        </authorList>
    </citation>
    <scope>NUCLEOTIDE SEQUENCE [LARGE SCALE GENOMIC DNA]</scope>
    <source>
        <strain evidence="1 2">CDC-2227-81</strain>
    </source>
</reference>
<organism evidence="1 2">
    <name type="scientific">Photobacterium damselae subsp. damselae</name>
    <name type="common">Listonella damsela</name>
    <dbReference type="NCBI Taxonomy" id="85581"/>
    <lineage>
        <taxon>Bacteria</taxon>
        <taxon>Pseudomonadati</taxon>
        <taxon>Pseudomonadota</taxon>
        <taxon>Gammaproteobacteria</taxon>
        <taxon>Vibrionales</taxon>
        <taxon>Vibrionaceae</taxon>
        <taxon>Photobacterium</taxon>
    </lineage>
</organism>
<protein>
    <submittedName>
        <fullName evidence="1">Uncharacterized protein</fullName>
    </submittedName>
</protein>
<dbReference type="EMBL" id="VZUQ01000068">
    <property type="protein sequence ID" value="KAB1179970.1"/>
    <property type="molecule type" value="Genomic_DNA"/>
</dbReference>
<evidence type="ECO:0000313" key="1">
    <source>
        <dbReference type="EMBL" id="KAB1179970.1"/>
    </source>
</evidence>
<dbReference type="RefSeq" id="WP_138261398.1">
    <property type="nucleotide sequence ID" value="NZ_VANF01000070.1"/>
</dbReference>
<comment type="caution">
    <text evidence="1">The sequence shown here is derived from an EMBL/GenBank/DDBJ whole genome shotgun (WGS) entry which is preliminary data.</text>
</comment>
<dbReference type="Proteomes" id="UP000480943">
    <property type="component" value="Unassembled WGS sequence"/>
</dbReference>
<name>A0AAD3WV43_PHODD</name>